<dbReference type="Proteomes" id="UP000694404">
    <property type="component" value="Unplaced"/>
</dbReference>
<reference evidence="2" key="2">
    <citation type="submission" date="2025-09" db="UniProtKB">
        <authorList>
            <consortium name="Ensembl"/>
        </authorList>
    </citation>
    <scope>IDENTIFICATION</scope>
</reference>
<proteinExistence type="predicted"/>
<protein>
    <submittedName>
        <fullName evidence="2">Uncharacterized protein</fullName>
    </submittedName>
</protein>
<organism evidence="2 3">
    <name type="scientific">Chelonoidis abingdonii</name>
    <name type="common">Abingdon island giant tortoise</name>
    <name type="synonym">Testudo abingdonii</name>
    <dbReference type="NCBI Taxonomy" id="106734"/>
    <lineage>
        <taxon>Eukaryota</taxon>
        <taxon>Metazoa</taxon>
        <taxon>Chordata</taxon>
        <taxon>Craniata</taxon>
        <taxon>Vertebrata</taxon>
        <taxon>Euteleostomi</taxon>
        <taxon>Archelosauria</taxon>
        <taxon>Testudinata</taxon>
        <taxon>Testudines</taxon>
        <taxon>Cryptodira</taxon>
        <taxon>Durocryptodira</taxon>
        <taxon>Testudinoidea</taxon>
        <taxon>Testudinidae</taxon>
        <taxon>Chelonoidis</taxon>
    </lineage>
</organism>
<accession>A0A8C0FXB5</accession>
<name>A0A8C0FXB5_CHEAB</name>
<sequence length="215" mass="22610">MGFAAPNKQTGTALPFRRPQHQDFGGWQFGDPRVRLLGECMVRSLRPEAQPLLRGFLEGTTGQPPLLLVTLSLARQLALSIELPASPGSGKVLFFLCRGPGPLSAPPGPRELLYGDLPASSLEHFAALVEELRGPHAGHGEGRLQQVRRGAARRGTPYPSSSLPHLLPEHAVAASLLPRPSLSAPKLIGAASLGDGRSEAATACSGCSCSCMEQG</sequence>
<evidence type="ECO:0000313" key="2">
    <source>
        <dbReference type="Ensembl" id="ENSCABP00000000304.1"/>
    </source>
</evidence>
<evidence type="ECO:0000256" key="1">
    <source>
        <dbReference type="SAM" id="MobiDB-lite"/>
    </source>
</evidence>
<keyword evidence="3" id="KW-1185">Reference proteome</keyword>
<reference evidence="2" key="1">
    <citation type="submission" date="2025-08" db="UniProtKB">
        <authorList>
            <consortium name="Ensembl"/>
        </authorList>
    </citation>
    <scope>IDENTIFICATION</scope>
</reference>
<feature type="region of interest" description="Disordered" evidence="1">
    <location>
        <begin position="136"/>
        <end position="164"/>
    </location>
</feature>
<dbReference type="AlphaFoldDB" id="A0A8C0FXB5"/>
<dbReference type="GeneTree" id="ENSGT00950000185071"/>
<evidence type="ECO:0000313" key="3">
    <source>
        <dbReference type="Proteomes" id="UP000694404"/>
    </source>
</evidence>
<dbReference type="Ensembl" id="ENSCABT00000000341.1">
    <property type="protein sequence ID" value="ENSCABP00000000304.1"/>
    <property type="gene ID" value="ENSCABG00000000288.1"/>
</dbReference>